<dbReference type="InterPro" id="IPR036890">
    <property type="entry name" value="HATPase_C_sf"/>
</dbReference>
<dbReference type="PANTHER" id="PTHR35152">
    <property type="entry name" value="DOMAIN SIGNALLING PROTEIN, PUTATIVE (AFU_ORTHOLOGUE AFUA_5G11310)-RELATED"/>
    <property type="match status" value="1"/>
</dbReference>
<evidence type="ECO:0000256" key="1">
    <source>
        <dbReference type="ARBA" id="ARBA00000085"/>
    </source>
</evidence>
<feature type="transmembrane region" description="Helical" evidence="3">
    <location>
        <begin position="52"/>
        <end position="73"/>
    </location>
</feature>
<evidence type="ECO:0000313" key="7">
    <source>
        <dbReference type="Proteomes" id="UP000044071"/>
    </source>
</evidence>
<dbReference type="InterPro" id="IPR005330">
    <property type="entry name" value="MHYT_dom"/>
</dbReference>
<dbReference type="Pfam" id="PF02518">
    <property type="entry name" value="HATPase_c"/>
    <property type="match status" value="1"/>
</dbReference>
<dbReference type="OrthoDB" id="149796at2"/>
<dbReference type="eggNOG" id="COG4191">
    <property type="taxonomic scope" value="Bacteria"/>
</dbReference>
<evidence type="ECO:0000256" key="3">
    <source>
        <dbReference type="PROSITE-ProRule" id="PRU00244"/>
    </source>
</evidence>
<dbReference type="Proteomes" id="UP000044071">
    <property type="component" value="Unassembled WGS sequence"/>
</dbReference>
<dbReference type="InterPro" id="IPR005467">
    <property type="entry name" value="His_kinase_dom"/>
</dbReference>
<dbReference type="InterPro" id="IPR004358">
    <property type="entry name" value="Sig_transdc_His_kin-like_C"/>
</dbReference>
<dbReference type="InterPro" id="IPR003594">
    <property type="entry name" value="HATPase_dom"/>
</dbReference>
<dbReference type="RefSeq" id="WP_052403176.1">
    <property type="nucleotide sequence ID" value="NZ_CCVW01000001.1"/>
</dbReference>
<dbReference type="EMBL" id="CCSB01000001">
    <property type="protein sequence ID" value="CDZ77162.1"/>
    <property type="molecule type" value="Genomic_DNA"/>
</dbReference>
<dbReference type="GO" id="GO:0004673">
    <property type="term" value="F:protein histidine kinase activity"/>
    <property type="evidence" value="ECO:0007669"/>
    <property type="project" value="UniProtKB-EC"/>
</dbReference>
<proteinExistence type="predicted"/>
<protein>
    <recommendedName>
        <fullName evidence="2">histidine kinase</fullName>
        <ecNumber evidence="2">2.7.13.3</ecNumber>
    </recommendedName>
</protein>
<name>A0A078KVX6_9GAMM</name>
<dbReference type="SMART" id="SM00387">
    <property type="entry name" value="HATPase_c"/>
    <property type="match status" value="1"/>
</dbReference>
<feature type="domain" description="MHYT" evidence="5">
    <location>
        <begin position="20"/>
        <end position="217"/>
    </location>
</feature>
<feature type="domain" description="Histidine kinase" evidence="4">
    <location>
        <begin position="426"/>
        <end position="537"/>
    </location>
</feature>
<feature type="transmembrane region" description="Helical" evidence="3">
    <location>
        <begin position="20"/>
        <end position="40"/>
    </location>
</feature>
<feature type="transmembrane region" description="Helical" evidence="3">
    <location>
        <begin position="190"/>
        <end position="215"/>
    </location>
</feature>
<dbReference type="STRING" id="1034943.BN59_01444"/>
<dbReference type="AlphaFoldDB" id="A0A078KVX6"/>
<sequence length="544" mass="58919">MYSDFFQGADLSANQFEGVYDLRLVLLSYLVAVFASYIALDLTGRLRDRSNSPTISLIWLIGGAIAMGAGIWSMHFIGMLSFSIPGLNLQYDLFWTAVSLVVAIAASGFALLLLRKSIINVIHLISGGLILGLAIASMHYTGMAALIYSLNIRFLPGLFFLSVIVAIIASGAAIWFALKSNAVVLRLRNRIKVLSAIIMGLGISGMHYTGMAASIFTPLCQPVLVNEPAIIDPSVLAITIAAVTFVILAIAFFASSYKESLNQEQFEKARALGIAEISASVLHNVGNVLNSINVSVQSMTEQLTGSPLQKLQKLSSLLKENKPNLGEFVSSDPRGIHIVDFIDELAVCLQKEQELLINELQDSHKNIGLIKNIIATQQDVTKVKAIDQVVSIKELLDEVLLLSGIDQEQTITVNKNYGEIHPILIERVKLIQILSNLINNAKDALLDSTNANKQLNISTSITSKGKIAIVISDNGTGITRANLNKIFIFGYTTKKSGHGFGLHATAIAINELGGEIRVDSEGKDKGAVFTIYLPYKKINPLANL</sequence>
<dbReference type="Pfam" id="PF03707">
    <property type="entry name" value="MHYT"/>
    <property type="match status" value="3"/>
</dbReference>
<evidence type="ECO:0000256" key="2">
    <source>
        <dbReference type="ARBA" id="ARBA00012438"/>
    </source>
</evidence>
<reference evidence="6 7" key="1">
    <citation type="submission" date="2014-06" db="EMBL/GenBank/DDBJ databases">
        <authorList>
            <person name="Urmite Genomes Urmite Genomes"/>
        </authorList>
    </citation>
    <scope>NUCLEOTIDE SEQUENCE [LARGE SCALE GENOMIC DNA]</scope>
</reference>
<feature type="transmembrane region" description="Helical" evidence="3">
    <location>
        <begin position="235"/>
        <end position="254"/>
    </location>
</feature>
<gene>
    <name evidence="6" type="primary">fixL_1</name>
    <name evidence="6" type="ORF">BN59_01444</name>
</gene>
<keyword evidence="3" id="KW-0472">Membrane</keyword>
<dbReference type="eggNOG" id="COG3300">
    <property type="taxonomic scope" value="Bacteria"/>
</dbReference>
<keyword evidence="3" id="KW-1133">Transmembrane helix</keyword>
<keyword evidence="7" id="KW-1185">Reference proteome</keyword>
<evidence type="ECO:0000259" key="5">
    <source>
        <dbReference type="PROSITE" id="PS50924"/>
    </source>
</evidence>
<organism evidence="6 7">
    <name type="scientific">Legionella massiliensis</name>
    <dbReference type="NCBI Taxonomy" id="1034943"/>
    <lineage>
        <taxon>Bacteria</taxon>
        <taxon>Pseudomonadati</taxon>
        <taxon>Pseudomonadota</taxon>
        <taxon>Gammaproteobacteria</taxon>
        <taxon>Legionellales</taxon>
        <taxon>Legionellaceae</taxon>
        <taxon>Legionella</taxon>
    </lineage>
</organism>
<keyword evidence="3" id="KW-0812">Transmembrane</keyword>
<feature type="transmembrane region" description="Helical" evidence="3">
    <location>
        <begin position="93"/>
        <end position="114"/>
    </location>
</feature>
<accession>A0A078KVX6</accession>
<dbReference type="GO" id="GO:0016020">
    <property type="term" value="C:membrane"/>
    <property type="evidence" value="ECO:0007669"/>
    <property type="project" value="UniProtKB-UniRule"/>
</dbReference>
<dbReference type="PRINTS" id="PR00344">
    <property type="entry name" value="BCTRLSENSOR"/>
</dbReference>
<dbReference type="EC" id="2.7.13.3" evidence="2"/>
<feature type="transmembrane region" description="Helical" evidence="3">
    <location>
        <begin position="154"/>
        <end position="178"/>
    </location>
</feature>
<feature type="transmembrane region" description="Helical" evidence="3">
    <location>
        <begin position="121"/>
        <end position="148"/>
    </location>
</feature>
<dbReference type="PANTHER" id="PTHR35152:SF1">
    <property type="entry name" value="DOMAIN SIGNALLING PROTEIN, PUTATIVE (AFU_ORTHOLOGUE AFUA_5G11310)-RELATED"/>
    <property type="match status" value="1"/>
</dbReference>
<dbReference type="PROSITE" id="PS50924">
    <property type="entry name" value="MHYT"/>
    <property type="match status" value="1"/>
</dbReference>
<dbReference type="PROSITE" id="PS50109">
    <property type="entry name" value="HIS_KIN"/>
    <property type="match status" value="1"/>
</dbReference>
<comment type="catalytic activity">
    <reaction evidence="1">
        <text>ATP + protein L-histidine = ADP + protein N-phospho-L-histidine.</text>
        <dbReference type="EC" id="2.7.13.3"/>
    </reaction>
</comment>
<dbReference type="SUPFAM" id="SSF55874">
    <property type="entry name" value="ATPase domain of HSP90 chaperone/DNA topoisomerase II/histidine kinase"/>
    <property type="match status" value="1"/>
</dbReference>
<evidence type="ECO:0000259" key="4">
    <source>
        <dbReference type="PROSITE" id="PS50109"/>
    </source>
</evidence>
<evidence type="ECO:0000313" key="6">
    <source>
        <dbReference type="EMBL" id="CDZ77162.1"/>
    </source>
</evidence>
<dbReference type="Gene3D" id="3.30.565.10">
    <property type="entry name" value="Histidine kinase-like ATPase, C-terminal domain"/>
    <property type="match status" value="1"/>
</dbReference>